<dbReference type="InterPro" id="IPR041698">
    <property type="entry name" value="Methyltransf_25"/>
</dbReference>
<dbReference type="InterPro" id="IPR009061">
    <property type="entry name" value="DNA-bd_dom_put_sf"/>
</dbReference>
<dbReference type="GO" id="GO:0008168">
    <property type="term" value="F:methyltransferase activity"/>
    <property type="evidence" value="ECO:0007669"/>
    <property type="project" value="UniProtKB-KW"/>
</dbReference>
<evidence type="ECO:0000256" key="3">
    <source>
        <dbReference type="ARBA" id="ARBA00023125"/>
    </source>
</evidence>
<sequence length="358" mass="41405">MRSVQIKEIANKLQVSTRAIRWYEQKGLIKPHKEEGNGYRYFTESEAWRLQTIISLREIGMPIPEIQKVLAEIDAGDDQDVLYYLELQRSAMFSQWIELQSMIKTLDGMIGMAKEKKELVWEDIHQLVDSAKGFRELRKNWSDRWGFDRQAAQYDEAVLREPEFNPHQNYNEALDLTCQLVDAQTGERGLDIGTGTGNLAGRFLAKGIEVAGIDQSREMLRQCMAKHPQMETKLGNFLAIPYLDEQFDFVITSYALHHLTDEQKLLALEEMQRVLKPGGRICIADLMFESNEKREAVRERFLAAGRADVWAAIEDEYYADRSLLLAWFAENGYRAEAKQVNDYLHILYAQREPESNNA</sequence>
<keyword evidence="1" id="KW-0678">Repressor</keyword>
<evidence type="ECO:0000256" key="4">
    <source>
        <dbReference type="ARBA" id="ARBA00023163"/>
    </source>
</evidence>
<keyword evidence="2" id="KW-0805">Transcription regulation</keyword>
<evidence type="ECO:0000256" key="1">
    <source>
        <dbReference type="ARBA" id="ARBA00022491"/>
    </source>
</evidence>
<dbReference type="Gene3D" id="3.40.50.150">
    <property type="entry name" value="Vaccinia Virus protein VP39"/>
    <property type="match status" value="1"/>
</dbReference>
<protein>
    <submittedName>
        <fullName evidence="6">Methyltransferase domain-containing protein</fullName>
    </submittedName>
</protein>
<dbReference type="Gene3D" id="1.10.1660.10">
    <property type="match status" value="1"/>
</dbReference>
<organism evidence="6 7">
    <name type="scientific">Tumebacillus lipolyticus</name>
    <dbReference type="NCBI Taxonomy" id="1280370"/>
    <lineage>
        <taxon>Bacteria</taxon>
        <taxon>Bacillati</taxon>
        <taxon>Bacillota</taxon>
        <taxon>Bacilli</taxon>
        <taxon>Bacillales</taxon>
        <taxon>Alicyclobacillaceae</taxon>
        <taxon>Tumebacillus</taxon>
    </lineage>
</organism>
<dbReference type="PANTHER" id="PTHR30204">
    <property type="entry name" value="REDOX-CYCLING DRUG-SENSING TRANSCRIPTIONAL ACTIVATOR SOXR"/>
    <property type="match status" value="1"/>
</dbReference>
<dbReference type="RefSeq" id="WP_386045331.1">
    <property type="nucleotide sequence ID" value="NZ_JBHUIO010000005.1"/>
</dbReference>
<keyword evidence="6" id="KW-0489">Methyltransferase</keyword>
<keyword evidence="3" id="KW-0238">DNA-binding</keyword>
<dbReference type="CDD" id="cd02440">
    <property type="entry name" value="AdoMet_MTases"/>
    <property type="match status" value="1"/>
</dbReference>
<name>A0ABW4ZWY1_9BACL</name>
<comment type="caution">
    <text evidence="6">The sequence shown here is derived from an EMBL/GenBank/DDBJ whole genome shotgun (WGS) entry which is preliminary data.</text>
</comment>
<evidence type="ECO:0000256" key="2">
    <source>
        <dbReference type="ARBA" id="ARBA00023015"/>
    </source>
</evidence>
<dbReference type="PROSITE" id="PS50937">
    <property type="entry name" value="HTH_MERR_2"/>
    <property type="match status" value="1"/>
</dbReference>
<accession>A0ABW4ZWY1</accession>
<dbReference type="EMBL" id="JBHUIO010000005">
    <property type="protein sequence ID" value="MFD2169859.1"/>
    <property type="molecule type" value="Genomic_DNA"/>
</dbReference>
<gene>
    <name evidence="6" type="ORF">ACFSOY_07620</name>
</gene>
<dbReference type="PANTHER" id="PTHR30204:SF69">
    <property type="entry name" value="MERR-FAMILY TRANSCRIPTIONAL REGULATOR"/>
    <property type="match status" value="1"/>
</dbReference>
<keyword evidence="4" id="KW-0804">Transcription</keyword>
<dbReference type="InterPro" id="IPR029063">
    <property type="entry name" value="SAM-dependent_MTases_sf"/>
</dbReference>
<dbReference type="SMART" id="SM00422">
    <property type="entry name" value="HTH_MERR"/>
    <property type="match status" value="1"/>
</dbReference>
<dbReference type="Pfam" id="PF13649">
    <property type="entry name" value="Methyltransf_25"/>
    <property type="match status" value="1"/>
</dbReference>
<dbReference type="CDD" id="cd01106">
    <property type="entry name" value="HTH_TipAL-Mta"/>
    <property type="match status" value="1"/>
</dbReference>
<keyword evidence="7" id="KW-1185">Reference proteome</keyword>
<evidence type="ECO:0000313" key="7">
    <source>
        <dbReference type="Proteomes" id="UP001597343"/>
    </source>
</evidence>
<dbReference type="Proteomes" id="UP001597343">
    <property type="component" value="Unassembled WGS sequence"/>
</dbReference>
<keyword evidence="6" id="KW-0808">Transferase</keyword>
<dbReference type="InterPro" id="IPR000551">
    <property type="entry name" value="MerR-type_HTH_dom"/>
</dbReference>
<evidence type="ECO:0000259" key="5">
    <source>
        <dbReference type="PROSITE" id="PS50937"/>
    </source>
</evidence>
<dbReference type="SUPFAM" id="SSF46955">
    <property type="entry name" value="Putative DNA-binding domain"/>
    <property type="match status" value="1"/>
</dbReference>
<dbReference type="Pfam" id="PF13411">
    <property type="entry name" value="MerR_1"/>
    <property type="match status" value="1"/>
</dbReference>
<dbReference type="InterPro" id="IPR047057">
    <property type="entry name" value="MerR_fam"/>
</dbReference>
<reference evidence="7" key="1">
    <citation type="journal article" date="2019" name="Int. J. Syst. Evol. Microbiol.">
        <title>The Global Catalogue of Microorganisms (GCM) 10K type strain sequencing project: providing services to taxonomists for standard genome sequencing and annotation.</title>
        <authorList>
            <consortium name="The Broad Institute Genomics Platform"/>
            <consortium name="The Broad Institute Genome Sequencing Center for Infectious Disease"/>
            <person name="Wu L."/>
            <person name="Ma J."/>
        </authorList>
    </citation>
    <scope>NUCLEOTIDE SEQUENCE [LARGE SCALE GENOMIC DNA]</scope>
    <source>
        <strain evidence="7">CGMCC 1.13574</strain>
    </source>
</reference>
<dbReference type="GO" id="GO:0032259">
    <property type="term" value="P:methylation"/>
    <property type="evidence" value="ECO:0007669"/>
    <property type="project" value="UniProtKB-KW"/>
</dbReference>
<proteinExistence type="predicted"/>
<feature type="domain" description="HTH merR-type" evidence="5">
    <location>
        <begin position="1"/>
        <end position="72"/>
    </location>
</feature>
<dbReference type="SUPFAM" id="SSF53335">
    <property type="entry name" value="S-adenosyl-L-methionine-dependent methyltransferases"/>
    <property type="match status" value="1"/>
</dbReference>
<evidence type="ECO:0000313" key="6">
    <source>
        <dbReference type="EMBL" id="MFD2169859.1"/>
    </source>
</evidence>